<dbReference type="EMBL" id="MU393634">
    <property type="protein sequence ID" value="KAI4859433.1"/>
    <property type="molecule type" value="Genomic_DNA"/>
</dbReference>
<dbReference type="Proteomes" id="UP001497700">
    <property type="component" value="Unassembled WGS sequence"/>
</dbReference>
<keyword evidence="2" id="KW-1185">Reference proteome</keyword>
<evidence type="ECO:0000313" key="1">
    <source>
        <dbReference type="EMBL" id="KAI4859433.1"/>
    </source>
</evidence>
<proteinExistence type="predicted"/>
<protein>
    <submittedName>
        <fullName evidence="1">Alpha/beta-hydrolase</fullName>
    </submittedName>
</protein>
<reference evidence="1 2" key="1">
    <citation type="journal article" date="2022" name="New Phytol.">
        <title>Ecological generalism drives hyperdiversity of secondary metabolite gene clusters in xylarialean endophytes.</title>
        <authorList>
            <person name="Franco M.E.E."/>
            <person name="Wisecaver J.H."/>
            <person name="Arnold A.E."/>
            <person name="Ju Y.M."/>
            <person name="Slot J.C."/>
            <person name="Ahrendt S."/>
            <person name="Moore L.P."/>
            <person name="Eastman K.E."/>
            <person name="Scott K."/>
            <person name="Konkel Z."/>
            <person name="Mondo S.J."/>
            <person name="Kuo A."/>
            <person name="Hayes R.D."/>
            <person name="Haridas S."/>
            <person name="Andreopoulos B."/>
            <person name="Riley R."/>
            <person name="LaButti K."/>
            <person name="Pangilinan J."/>
            <person name="Lipzen A."/>
            <person name="Amirebrahimi M."/>
            <person name="Yan J."/>
            <person name="Adam C."/>
            <person name="Keymanesh K."/>
            <person name="Ng V."/>
            <person name="Louie K."/>
            <person name="Northen T."/>
            <person name="Drula E."/>
            <person name="Henrissat B."/>
            <person name="Hsieh H.M."/>
            <person name="Youens-Clark K."/>
            <person name="Lutzoni F."/>
            <person name="Miadlikowska J."/>
            <person name="Eastwood D.C."/>
            <person name="Hamelin R.C."/>
            <person name="Grigoriev I.V."/>
            <person name="U'Ren J.M."/>
        </authorList>
    </citation>
    <scope>NUCLEOTIDE SEQUENCE [LARGE SCALE GENOMIC DNA]</scope>
    <source>
        <strain evidence="1 2">CBS 119005</strain>
    </source>
</reference>
<name>A0ACB9YJ80_9PEZI</name>
<sequence>MGFFGRSKKKSTPEGPSKVDQSVSPTPSQSRAPPPPPYWHPHDRPYQASVPTPAQPAGYLLPPPPPLPPPGAWNNSVPGPVALPQYHHDQQPYPIVVNQHYYLGLPASHPPPTNPYPYANGSGALSKLKLSSAVNVACELIPGNAVHQMVDDGLPRWHAYGTQLVNQTAAMYDQIFARFDNVMTLIDRDKYVGDENDLFIYQSHPVAAPPIEPPSQQHIVYKGHVKKGKKETPKEVAKKQTSALASSLASRGYFAKVDLYANSKLPADLPPLRLHIPTYPLICLAAQYSERVYENPRGAERDAHVNADWRTGTKAMRIKSVPMDHMNTIVFAIRGTATFMDWSVNLNTAPTAATGFLDDPSNFCHAGFLSVARKMISPVAARLRHLIEEDPRRCSYSLLITGHSAGGAVASLLYAHMLATSKGASSELNTLTGCFKRIHCITFGTPPVSRYPLQKPNRSDLKKFVFLSFVNEGDPVARADKAYVKSLLELFVAPAPVEAKDAKKQTPPPKCSSSKHSKSHRNNSNTTLASKTSKSSRSSSHSSSSSSKTKSSAPLWNVPPSTLSNAGQIVVLRSGHSRSRSRGAKSVEDRLDDGVVAQIATDEQLRGLIWGDPVCHVMKLYIGRVKLLAVDAVTAKGH</sequence>
<evidence type="ECO:0000313" key="2">
    <source>
        <dbReference type="Proteomes" id="UP001497700"/>
    </source>
</evidence>
<accession>A0ACB9YJ80</accession>
<gene>
    <name evidence="1" type="ORF">F4820DRAFT_166609</name>
</gene>
<organism evidence="1 2">
    <name type="scientific">Hypoxylon rubiginosum</name>
    <dbReference type="NCBI Taxonomy" id="110542"/>
    <lineage>
        <taxon>Eukaryota</taxon>
        <taxon>Fungi</taxon>
        <taxon>Dikarya</taxon>
        <taxon>Ascomycota</taxon>
        <taxon>Pezizomycotina</taxon>
        <taxon>Sordariomycetes</taxon>
        <taxon>Xylariomycetidae</taxon>
        <taxon>Xylariales</taxon>
        <taxon>Hypoxylaceae</taxon>
        <taxon>Hypoxylon</taxon>
    </lineage>
</organism>
<comment type="caution">
    <text evidence="1">The sequence shown here is derived from an EMBL/GenBank/DDBJ whole genome shotgun (WGS) entry which is preliminary data.</text>
</comment>